<dbReference type="Proteomes" id="UP000789405">
    <property type="component" value="Unassembled WGS sequence"/>
</dbReference>
<feature type="non-terminal residue" evidence="1">
    <location>
        <position position="1"/>
    </location>
</feature>
<dbReference type="AlphaFoldDB" id="A0A9N9JX34"/>
<evidence type="ECO:0000313" key="1">
    <source>
        <dbReference type="EMBL" id="CAG8797717.1"/>
    </source>
</evidence>
<dbReference type="EMBL" id="CAJVPY010032394">
    <property type="protein sequence ID" value="CAG8797717.1"/>
    <property type="molecule type" value="Genomic_DNA"/>
</dbReference>
<organism evidence="1 2">
    <name type="scientific">Dentiscutata erythropus</name>
    <dbReference type="NCBI Taxonomy" id="1348616"/>
    <lineage>
        <taxon>Eukaryota</taxon>
        <taxon>Fungi</taxon>
        <taxon>Fungi incertae sedis</taxon>
        <taxon>Mucoromycota</taxon>
        <taxon>Glomeromycotina</taxon>
        <taxon>Glomeromycetes</taxon>
        <taxon>Diversisporales</taxon>
        <taxon>Gigasporaceae</taxon>
        <taxon>Dentiscutata</taxon>
    </lineage>
</organism>
<keyword evidence="2" id="KW-1185">Reference proteome</keyword>
<comment type="caution">
    <text evidence="1">The sequence shown here is derived from an EMBL/GenBank/DDBJ whole genome shotgun (WGS) entry which is preliminary data.</text>
</comment>
<feature type="non-terminal residue" evidence="1">
    <location>
        <position position="72"/>
    </location>
</feature>
<reference evidence="1" key="1">
    <citation type="submission" date="2021-06" db="EMBL/GenBank/DDBJ databases">
        <authorList>
            <person name="Kallberg Y."/>
            <person name="Tangrot J."/>
            <person name="Rosling A."/>
        </authorList>
    </citation>
    <scope>NUCLEOTIDE SEQUENCE</scope>
    <source>
        <strain evidence="1">MA453B</strain>
    </source>
</reference>
<dbReference type="OrthoDB" id="2436309at2759"/>
<protein>
    <submittedName>
        <fullName evidence="1">16077_t:CDS:1</fullName>
    </submittedName>
</protein>
<gene>
    <name evidence="1" type="ORF">DERYTH_LOCUS22728</name>
</gene>
<name>A0A9N9JX34_9GLOM</name>
<evidence type="ECO:0000313" key="2">
    <source>
        <dbReference type="Proteomes" id="UP000789405"/>
    </source>
</evidence>
<proteinExistence type="predicted"/>
<accession>A0A9N9JX34</accession>
<sequence length="72" mass="8100">LVELKVEPLHSLEDYVEALQSLTNIGEARTYLENQILVAPIDYPGQLNVRRAVNHRIKLGDSSGVPRQVLHI</sequence>